<comment type="similarity">
    <text evidence="1">Belongs to the LysR transcriptional regulatory family.</text>
</comment>
<keyword evidence="4" id="KW-0804">Transcription</keyword>
<dbReference type="Proteomes" id="UP000669179">
    <property type="component" value="Unassembled WGS sequence"/>
</dbReference>
<evidence type="ECO:0000256" key="1">
    <source>
        <dbReference type="ARBA" id="ARBA00009437"/>
    </source>
</evidence>
<feature type="domain" description="HTH lysR-type" evidence="5">
    <location>
        <begin position="1"/>
        <end position="58"/>
    </location>
</feature>
<evidence type="ECO:0000256" key="3">
    <source>
        <dbReference type="ARBA" id="ARBA00023125"/>
    </source>
</evidence>
<dbReference type="PRINTS" id="PR00039">
    <property type="entry name" value="HTHLYSR"/>
</dbReference>
<evidence type="ECO:0000256" key="4">
    <source>
        <dbReference type="ARBA" id="ARBA00023163"/>
    </source>
</evidence>
<dbReference type="PANTHER" id="PTHR30346">
    <property type="entry name" value="TRANSCRIPTIONAL DUAL REGULATOR HCAR-RELATED"/>
    <property type="match status" value="1"/>
</dbReference>
<gene>
    <name evidence="6" type="ORF">J4573_03655</name>
</gene>
<name>A0A939P665_9ACTN</name>
<dbReference type="PANTHER" id="PTHR30346:SF0">
    <property type="entry name" value="HCA OPERON TRANSCRIPTIONAL ACTIVATOR HCAR"/>
    <property type="match status" value="1"/>
</dbReference>
<organism evidence="6 7">
    <name type="scientific">Actinomadura barringtoniae</name>
    <dbReference type="NCBI Taxonomy" id="1427535"/>
    <lineage>
        <taxon>Bacteria</taxon>
        <taxon>Bacillati</taxon>
        <taxon>Actinomycetota</taxon>
        <taxon>Actinomycetes</taxon>
        <taxon>Streptosporangiales</taxon>
        <taxon>Thermomonosporaceae</taxon>
        <taxon>Actinomadura</taxon>
    </lineage>
</organism>
<dbReference type="GO" id="GO:0032993">
    <property type="term" value="C:protein-DNA complex"/>
    <property type="evidence" value="ECO:0007669"/>
    <property type="project" value="TreeGrafter"/>
</dbReference>
<dbReference type="Gene3D" id="1.10.10.10">
    <property type="entry name" value="Winged helix-like DNA-binding domain superfamily/Winged helix DNA-binding domain"/>
    <property type="match status" value="1"/>
</dbReference>
<dbReference type="InterPro" id="IPR036390">
    <property type="entry name" value="WH_DNA-bd_sf"/>
</dbReference>
<keyword evidence="3" id="KW-0238">DNA-binding</keyword>
<proteinExistence type="inferred from homology"/>
<evidence type="ECO:0000313" key="6">
    <source>
        <dbReference type="EMBL" id="MBO2446171.1"/>
    </source>
</evidence>
<keyword evidence="7" id="KW-1185">Reference proteome</keyword>
<accession>A0A939P665</accession>
<comment type="caution">
    <text evidence="6">The sequence shown here is derived from an EMBL/GenBank/DDBJ whole genome shotgun (WGS) entry which is preliminary data.</text>
</comment>
<dbReference type="InterPro" id="IPR000847">
    <property type="entry name" value="LysR_HTH_N"/>
</dbReference>
<dbReference type="Pfam" id="PF03466">
    <property type="entry name" value="LysR_substrate"/>
    <property type="match status" value="1"/>
</dbReference>
<dbReference type="InterPro" id="IPR005119">
    <property type="entry name" value="LysR_subst-bd"/>
</dbReference>
<dbReference type="EMBL" id="JAGEOJ010000001">
    <property type="protein sequence ID" value="MBO2446171.1"/>
    <property type="molecule type" value="Genomic_DNA"/>
</dbReference>
<dbReference type="PROSITE" id="PS50931">
    <property type="entry name" value="HTH_LYSR"/>
    <property type="match status" value="1"/>
</dbReference>
<sequence length="290" mass="31565">MEIRELEAFLVLSEELHFGRAAERLYVSQGRVSQLLQTLERRIGGRLLERTSRRVALTPLGERLLADLRPAYDGLVGAVDNARAAAHGIEGVLRIGFSGVLLERLTRRVEAFQDRYPSCAVELVELPYADPFGAVRRREVDGAIVLSPVREPDLESGPPFSVEPLTLAVSRRHPYAGRPAVSAEELAGCALVAIAEPAPRYWREAQSPVRTPAGLPIPSGPVVSTFQEGLSAVAADRAAMLFCTTTAYYYGRTDITFVPVKGLPESSLVVVQARSGDDARVRAFSEIVTT</sequence>
<evidence type="ECO:0000256" key="2">
    <source>
        <dbReference type="ARBA" id="ARBA00023015"/>
    </source>
</evidence>
<dbReference type="GO" id="GO:0003677">
    <property type="term" value="F:DNA binding"/>
    <property type="evidence" value="ECO:0007669"/>
    <property type="project" value="UniProtKB-KW"/>
</dbReference>
<dbReference type="SUPFAM" id="SSF53850">
    <property type="entry name" value="Periplasmic binding protein-like II"/>
    <property type="match status" value="1"/>
</dbReference>
<dbReference type="SUPFAM" id="SSF46785">
    <property type="entry name" value="Winged helix' DNA-binding domain"/>
    <property type="match status" value="1"/>
</dbReference>
<reference evidence="6" key="1">
    <citation type="submission" date="2021-03" db="EMBL/GenBank/DDBJ databases">
        <authorList>
            <person name="Kanchanasin P."/>
            <person name="Saeng-In P."/>
            <person name="Phongsopitanun W."/>
            <person name="Yuki M."/>
            <person name="Kudo T."/>
            <person name="Ohkuma M."/>
            <person name="Tanasupawat S."/>
        </authorList>
    </citation>
    <scope>NUCLEOTIDE SEQUENCE</scope>
    <source>
        <strain evidence="6">GKU 128</strain>
    </source>
</reference>
<keyword evidence="2" id="KW-0805">Transcription regulation</keyword>
<protein>
    <submittedName>
        <fullName evidence="6">LysR family transcriptional regulator</fullName>
    </submittedName>
</protein>
<dbReference type="AlphaFoldDB" id="A0A939P665"/>
<dbReference type="GO" id="GO:0003700">
    <property type="term" value="F:DNA-binding transcription factor activity"/>
    <property type="evidence" value="ECO:0007669"/>
    <property type="project" value="InterPro"/>
</dbReference>
<dbReference type="Pfam" id="PF00126">
    <property type="entry name" value="HTH_1"/>
    <property type="match status" value="1"/>
</dbReference>
<dbReference type="Gene3D" id="3.40.190.10">
    <property type="entry name" value="Periplasmic binding protein-like II"/>
    <property type="match status" value="2"/>
</dbReference>
<dbReference type="FunFam" id="1.10.10.10:FF:000001">
    <property type="entry name" value="LysR family transcriptional regulator"/>
    <property type="match status" value="1"/>
</dbReference>
<evidence type="ECO:0000259" key="5">
    <source>
        <dbReference type="PROSITE" id="PS50931"/>
    </source>
</evidence>
<dbReference type="InterPro" id="IPR036388">
    <property type="entry name" value="WH-like_DNA-bd_sf"/>
</dbReference>
<evidence type="ECO:0000313" key="7">
    <source>
        <dbReference type="Proteomes" id="UP000669179"/>
    </source>
</evidence>